<evidence type="ECO:0000256" key="1">
    <source>
        <dbReference type="ARBA" id="ARBA00001946"/>
    </source>
</evidence>
<evidence type="ECO:0000256" key="14">
    <source>
        <dbReference type="ARBA" id="ARBA00023128"/>
    </source>
</evidence>
<evidence type="ECO:0000256" key="3">
    <source>
        <dbReference type="ARBA" id="ARBA00005119"/>
    </source>
</evidence>
<dbReference type="PANTHER" id="PTHR13619">
    <property type="entry name" value="PHOSPHATIDATE CYTIDYLYLTRANSFERASE, MITOCHONDRIAL"/>
    <property type="match status" value="1"/>
</dbReference>
<organism evidence="21">
    <name type="scientific">Ceratitis capitata</name>
    <name type="common">Mediterranean fruit fly</name>
    <name type="synonym">Tephritis capitata</name>
    <dbReference type="NCBI Taxonomy" id="7213"/>
    <lineage>
        <taxon>Eukaryota</taxon>
        <taxon>Metazoa</taxon>
        <taxon>Ecdysozoa</taxon>
        <taxon>Arthropoda</taxon>
        <taxon>Hexapoda</taxon>
        <taxon>Insecta</taxon>
        <taxon>Pterygota</taxon>
        <taxon>Neoptera</taxon>
        <taxon>Endopterygota</taxon>
        <taxon>Diptera</taxon>
        <taxon>Brachycera</taxon>
        <taxon>Muscomorpha</taxon>
        <taxon>Tephritoidea</taxon>
        <taxon>Tephritidae</taxon>
        <taxon>Ceratitis</taxon>
        <taxon>Ceratitis</taxon>
    </lineage>
</organism>
<evidence type="ECO:0000256" key="20">
    <source>
        <dbReference type="PIRNR" id="PIRNR028840"/>
    </source>
</evidence>
<gene>
    <name evidence="21" type="primary">TAM41</name>
</gene>
<comment type="subcellular location">
    <subcellularLocation>
        <location evidence="2 20">Mitochondrion inner membrane</location>
        <topology evidence="2 20">Peripheral membrane protein</topology>
        <orientation evidence="2 20">Matrix side</orientation>
    </subcellularLocation>
</comment>
<dbReference type="PANTHER" id="PTHR13619:SF0">
    <property type="entry name" value="PHOSPHATIDATE CYTIDYLYLTRANSFERASE, MITOCHONDRIAL"/>
    <property type="match status" value="1"/>
</dbReference>
<evidence type="ECO:0000256" key="11">
    <source>
        <dbReference type="ARBA" id="ARBA00022792"/>
    </source>
</evidence>
<keyword evidence="13 20" id="KW-0443">Lipid metabolism</keyword>
<comment type="pathway">
    <text evidence="4">Lipid metabolism.</text>
</comment>
<comment type="similarity">
    <text evidence="5 20">Belongs to the TAM41 family.</text>
</comment>
<dbReference type="KEGG" id="ccat:101449653"/>
<keyword evidence="10 20" id="KW-0548">Nucleotidyltransferase</keyword>
<dbReference type="OrthoDB" id="341477at2759"/>
<proteinExistence type="evidence at transcript level"/>
<evidence type="ECO:0000256" key="2">
    <source>
        <dbReference type="ARBA" id="ARBA00004443"/>
    </source>
</evidence>
<comment type="catalytic activity">
    <reaction evidence="20">
        <text>a 1,2-diacyl-sn-glycero-3-phosphate + CTP + H(+) = a CDP-1,2-diacyl-sn-glycerol + diphosphate</text>
        <dbReference type="Rhea" id="RHEA:16229"/>
        <dbReference type="ChEBI" id="CHEBI:15378"/>
        <dbReference type="ChEBI" id="CHEBI:33019"/>
        <dbReference type="ChEBI" id="CHEBI:37563"/>
        <dbReference type="ChEBI" id="CHEBI:58332"/>
        <dbReference type="ChEBI" id="CHEBI:58608"/>
        <dbReference type="EC" id="2.7.7.41"/>
    </reaction>
</comment>
<dbReference type="GeneID" id="101449653"/>
<dbReference type="EMBL" id="GAMC01006492">
    <property type="protein sequence ID" value="JAC00064.1"/>
    <property type="molecule type" value="mRNA"/>
</dbReference>
<comment type="cofactor">
    <cofactor evidence="1 20">
        <name>Mg(2+)</name>
        <dbReference type="ChEBI" id="CHEBI:18420"/>
    </cofactor>
</comment>
<evidence type="ECO:0000256" key="8">
    <source>
        <dbReference type="ARBA" id="ARBA00022516"/>
    </source>
</evidence>
<keyword evidence="11 20" id="KW-0999">Mitochondrion inner membrane</keyword>
<dbReference type="GO" id="GO:0004605">
    <property type="term" value="F:phosphatidate cytidylyltransferase activity"/>
    <property type="evidence" value="ECO:0007669"/>
    <property type="project" value="UniProtKB-UniRule"/>
</dbReference>
<comment type="pathway">
    <text evidence="3 20">Phospholipid metabolism; CDP-diacylglycerol biosynthesis; CDP-diacylglycerol from sn-glycerol 3-phosphate: step 3/3.</text>
</comment>
<keyword evidence="15 20" id="KW-0472">Membrane</keyword>
<evidence type="ECO:0000256" key="12">
    <source>
        <dbReference type="ARBA" id="ARBA00022842"/>
    </source>
</evidence>
<evidence type="ECO:0000256" key="5">
    <source>
        <dbReference type="ARBA" id="ARBA00005458"/>
    </source>
</evidence>
<reference evidence="21" key="2">
    <citation type="journal article" date="2014" name="BMC Genomics">
        <title>A genomic perspective to assessing quality of mass-reared SIT flies used in Mediterranean fruit fly (Ceratitis capitata) eradication in California.</title>
        <authorList>
            <person name="Calla B."/>
            <person name="Hall B."/>
            <person name="Hou S."/>
            <person name="Geib S.M."/>
        </authorList>
    </citation>
    <scope>NUCLEOTIDE SEQUENCE</scope>
</reference>
<name>W8BT24_CERCA</name>
<keyword evidence="9 20" id="KW-0808">Transferase</keyword>
<evidence type="ECO:0000256" key="7">
    <source>
        <dbReference type="ARBA" id="ARBA00018337"/>
    </source>
</evidence>
<dbReference type="GO" id="GO:0032049">
    <property type="term" value="P:cardiolipin biosynthetic process"/>
    <property type="evidence" value="ECO:0007669"/>
    <property type="project" value="UniProtKB-UniRule"/>
</dbReference>
<dbReference type="EC" id="2.7.7.41" evidence="6 20"/>
<dbReference type="GO" id="GO:0016024">
    <property type="term" value="P:CDP-diacylglycerol biosynthetic process"/>
    <property type="evidence" value="ECO:0007669"/>
    <property type="project" value="UniProtKB-UniRule"/>
</dbReference>
<dbReference type="InterPro" id="IPR015222">
    <property type="entry name" value="Tam41"/>
</dbReference>
<dbReference type="Pfam" id="PF09139">
    <property type="entry name" value="Tam41_Mmp37"/>
    <property type="match status" value="1"/>
</dbReference>
<evidence type="ECO:0000256" key="10">
    <source>
        <dbReference type="ARBA" id="ARBA00022695"/>
    </source>
</evidence>
<evidence type="ECO:0000256" key="15">
    <source>
        <dbReference type="ARBA" id="ARBA00023136"/>
    </source>
</evidence>
<evidence type="ECO:0000256" key="13">
    <source>
        <dbReference type="ARBA" id="ARBA00023098"/>
    </source>
</evidence>
<dbReference type="PIRSF" id="PIRSF028840">
    <property type="entry name" value="Mmp37"/>
    <property type="match status" value="1"/>
</dbReference>
<keyword evidence="12 20" id="KW-0460">Magnesium</keyword>
<reference evidence="21" key="1">
    <citation type="submission" date="2013-07" db="EMBL/GenBank/DDBJ databases">
        <authorList>
            <person name="Geib S."/>
        </authorList>
    </citation>
    <scope>NUCLEOTIDE SEQUENCE</scope>
</reference>
<accession>W8BT24</accession>
<evidence type="ECO:0000256" key="9">
    <source>
        <dbReference type="ARBA" id="ARBA00022679"/>
    </source>
</evidence>
<evidence type="ECO:0000256" key="16">
    <source>
        <dbReference type="ARBA" id="ARBA00023209"/>
    </source>
</evidence>
<keyword evidence="16 20" id="KW-0594">Phospholipid biosynthesis</keyword>
<evidence type="ECO:0000256" key="4">
    <source>
        <dbReference type="ARBA" id="ARBA00005189"/>
    </source>
</evidence>
<dbReference type="GO" id="GO:0005743">
    <property type="term" value="C:mitochondrial inner membrane"/>
    <property type="evidence" value="ECO:0007669"/>
    <property type="project" value="UniProtKB-SubCell"/>
</dbReference>
<keyword evidence="14 20" id="KW-0496">Mitochondrion</keyword>
<dbReference type="UniPathway" id="UPA00557">
    <property type="reaction ID" value="UER00614"/>
</dbReference>
<protein>
    <recommendedName>
        <fullName evidence="7 20">Phosphatidate cytidylyltransferase, mitochondrial</fullName>
        <ecNumber evidence="6 20">2.7.7.41</ecNumber>
    </recommendedName>
    <alternativeName>
        <fullName evidence="18 20">CDP-diacylglycerol synthase</fullName>
    </alternativeName>
    <alternativeName>
        <fullName evidence="19 20">Mitochondrial translocator assembly and maintenance protein 41 homolog</fullName>
    </alternativeName>
</protein>
<keyword evidence="17 20" id="KW-1208">Phospholipid metabolism</keyword>
<keyword evidence="8 20" id="KW-0444">Lipid biosynthesis</keyword>
<comment type="function">
    <text evidence="20">Catalyzes the conversion of phosphatidic acid (PA) to CDP-diacylglycerol (CDP-DAG), an essential intermediate in the synthesis of phosphatidylglycerol, cardiolipin and phosphatidylinositol.</text>
</comment>
<evidence type="ECO:0000256" key="6">
    <source>
        <dbReference type="ARBA" id="ARBA00012487"/>
    </source>
</evidence>
<sequence length="334" mass="38615">MGIFREILARFPRGGLSYVFAYGSGVKQQIGYEDVVKQKNNVIDLIFCVRDPLGWHAENINRQESHYSLLRLLGPRFIMNYQEHLGARVYFNTLVPLDDINVTIKYGIVSREHLLDDLLNWRYLYLAGRLQKPVCELVPTNGDNELKDALVRNLTSAFQTSLLLLPERFSAYQLFHTISSLSYKGDFRMLFGENKQKVRNIVLAQEKDFLELYFPVMQKLTDYVAADFNAKELGTDKPIVQFEQDKSLTANIHHLREAPKELQMRIVRNSAFRGDYMKIVPHLAESHNLRELVQTSVNDIVWRSSITQSLKNIPSAGLFKSLVYSYRKALKTFS</sequence>
<evidence type="ECO:0000313" key="21">
    <source>
        <dbReference type="EMBL" id="JAC00064.1"/>
    </source>
</evidence>
<dbReference type="AlphaFoldDB" id="W8BT24"/>
<evidence type="ECO:0000256" key="18">
    <source>
        <dbReference type="ARBA" id="ARBA00029893"/>
    </source>
</evidence>
<evidence type="ECO:0000256" key="19">
    <source>
        <dbReference type="ARBA" id="ARBA00031502"/>
    </source>
</evidence>
<evidence type="ECO:0000256" key="17">
    <source>
        <dbReference type="ARBA" id="ARBA00023264"/>
    </source>
</evidence>